<organism evidence="1 2">
    <name type="scientific">Petrolisthes manimaculis</name>
    <dbReference type="NCBI Taxonomy" id="1843537"/>
    <lineage>
        <taxon>Eukaryota</taxon>
        <taxon>Metazoa</taxon>
        <taxon>Ecdysozoa</taxon>
        <taxon>Arthropoda</taxon>
        <taxon>Crustacea</taxon>
        <taxon>Multicrustacea</taxon>
        <taxon>Malacostraca</taxon>
        <taxon>Eumalacostraca</taxon>
        <taxon>Eucarida</taxon>
        <taxon>Decapoda</taxon>
        <taxon>Pleocyemata</taxon>
        <taxon>Anomura</taxon>
        <taxon>Galatheoidea</taxon>
        <taxon>Porcellanidae</taxon>
        <taxon>Petrolisthes</taxon>
    </lineage>
</organism>
<dbReference type="InterPro" id="IPR013783">
    <property type="entry name" value="Ig-like_fold"/>
</dbReference>
<dbReference type="Proteomes" id="UP001292094">
    <property type="component" value="Unassembled WGS sequence"/>
</dbReference>
<gene>
    <name evidence="1" type="ORF">Pmani_039839</name>
</gene>
<protein>
    <submittedName>
        <fullName evidence="1">Uncharacterized protein</fullName>
    </submittedName>
</protein>
<reference evidence="1" key="1">
    <citation type="submission" date="2023-11" db="EMBL/GenBank/DDBJ databases">
        <title>Genome assemblies of two species of porcelain crab, Petrolisthes cinctipes and Petrolisthes manimaculis (Anomura: Porcellanidae).</title>
        <authorList>
            <person name="Angst P."/>
        </authorList>
    </citation>
    <scope>NUCLEOTIDE SEQUENCE</scope>
    <source>
        <strain evidence="1">PB745_02</strain>
        <tissue evidence="1">Gill</tissue>
    </source>
</reference>
<accession>A0AAE1NCX6</accession>
<evidence type="ECO:0000313" key="2">
    <source>
        <dbReference type="Proteomes" id="UP001292094"/>
    </source>
</evidence>
<evidence type="ECO:0000313" key="1">
    <source>
        <dbReference type="EMBL" id="KAK4287082.1"/>
    </source>
</evidence>
<sequence>MSMTYTKPRDDSVIVSCRAGGIYPAPDIAIFRSSSSTRRAMIEGARVDSQHFSELGYFNISVELEAYDFELDSETMFECVLTIPNTE</sequence>
<name>A0AAE1NCX6_9EUCA</name>
<proteinExistence type="predicted"/>
<keyword evidence="2" id="KW-1185">Reference proteome</keyword>
<dbReference type="Gene3D" id="2.60.40.10">
    <property type="entry name" value="Immunoglobulins"/>
    <property type="match status" value="1"/>
</dbReference>
<dbReference type="EMBL" id="JAWZYT010007104">
    <property type="protein sequence ID" value="KAK4287082.1"/>
    <property type="molecule type" value="Genomic_DNA"/>
</dbReference>
<dbReference type="AlphaFoldDB" id="A0AAE1NCX6"/>
<comment type="caution">
    <text evidence="1">The sequence shown here is derived from an EMBL/GenBank/DDBJ whole genome shotgun (WGS) entry which is preliminary data.</text>
</comment>